<name>A0A5E4B3E8_MARMO</name>
<keyword evidence="4" id="KW-1185">Reference proteome</keyword>
<dbReference type="EMBL" id="WJEC01008517">
    <property type="protein sequence ID" value="KAF7461786.1"/>
    <property type="molecule type" value="Genomic_DNA"/>
</dbReference>
<accession>A0A5E4B3E8</accession>
<dbReference type="Proteomes" id="UP000335636">
    <property type="component" value="Unassembled WGS sequence"/>
</dbReference>
<protein>
    <submittedName>
        <fullName evidence="3">Uncharacterized protein</fullName>
    </submittedName>
</protein>
<dbReference type="AlphaFoldDB" id="A0A5E4B3E8"/>
<feature type="region of interest" description="Disordered" evidence="1">
    <location>
        <begin position="1"/>
        <end position="35"/>
    </location>
</feature>
<dbReference type="EMBL" id="CABDUW010000257">
    <property type="protein sequence ID" value="VTJ64208.1"/>
    <property type="molecule type" value="Genomic_DNA"/>
</dbReference>
<reference evidence="3 4" key="1">
    <citation type="submission" date="2019-04" db="EMBL/GenBank/DDBJ databases">
        <authorList>
            <person name="Alioto T."/>
            <person name="Alioto T."/>
        </authorList>
    </citation>
    <scope>NUCLEOTIDE SEQUENCE [LARGE SCALE GENOMIC DNA]</scope>
</reference>
<gene>
    <name evidence="2" type="ORF">GHT09_014043</name>
    <name evidence="3" type="ORF">MONAX_5E029661</name>
</gene>
<sequence>MGFGASKAAADPLAGLVPPPHPDPEPQGRVGIKSMEPGVSGVLKRCQRRKFSYTLGGLLESSSGTAAGKVLPLKEGPAQRLFMGSLLAGDTLQAS</sequence>
<organism evidence="3 4">
    <name type="scientific">Marmota monax</name>
    <name type="common">Woodchuck</name>
    <dbReference type="NCBI Taxonomy" id="9995"/>
    <lineage>
        <taxon>Eukaryota</taxon>
        <taxon>Metazoa</taxon>
        <taxon>Chordata</taxon>
        <taxon>Craniata</taxon>
        <taxon>Vertebrata</taxon>
        <taxon>Euteleostomi</taxon>
        <taxon>Mammalia</taxon>
        <taxon>Eutheria</taxon>
        <taxon>Euarchontoglires</taxon>
        <taxon>Glires</taxon>
        <taxon>Rodentia</taxon>
        <taxon>Sciuromorpha</taxon>
        <taxon>Sciuridae</taxon>
        <taxon>Xerinae</taxon>
        <taxon>Marmotini</taxon>
        <taxon>Marmota</taxon>
    </lineage>
</organism>
<dbReference type="Proteomes" id="UP000662637">
    <property type="component" value="Unassembled WGS sequence"/>
</dbReference>
<reference evidence="2" key="2">
    <citation type="submission" date="2020-08" db="EMBL/GenBank/DDBJ databases">
        <authorList>
            <person name="Shumante A."/>
            <person name="Zimin A.V."/>
            <person name="Puiu D."/>
            <person name="Salzberg S.L."/>
        </authorList>
    </citation>
    <scope>NUCLEOTIDE SEQUENCE</scope>
    <source>
        <strain evidence="2">WC2-LM</strain>
        <tissue evidence="2">Liver</tissue>
    </source>
</reference>
<evidence type="ECO:0000256" key="1">
    <source>
        <dbReference type="SAM" id="MobiDB-lite"/>
    </source>
</evidence>
<evidence type="ECO:0000313" key="3">
    <source>
        <dbReference type="EMBL" id="VTJ64208.1"/>
    </source>
</evidence>
<proteinExistence type="predicted"/>
<evidence type="ECO:0000313" key="2">
    <source>
        <dbReference type="EMBL" id="KAF7461786.1"/>
    </source>
</evidence>
<evidence type="ECO:0000313" key="4">
    <source>
        <dbReference type="Proteomes" id="UP000335636"/>
    </source>
</evidence>